<dbReference type="EMBL" id="JACETU010000008">
    <property type="protein sequence ID" value="KAF7422871.1"/>
    <property type="molecule type" value="Genomic_DNA"/>
</dbReference>
<dbReference type="AlphaFoldDB" id="A0A8H6ZNW2"/>
<dbReference type="SUPFAM" id="SSF57667">
    <property type="entry name" value="beta-beta-alpha zinc fingers"/>
    <property type="match status" value="1"/>
</dbReference>
<evidence type="ECO:0000256" key="2">
    <source>
        <dbReference type="SAM" id="MobiDB-lite"/>
    </source>
</evidence>
<dbReference type="PROSITE" id="PS50157">
    <property type="entry name" value="ZINC_FINGER_C2H2_2"/>
    <property type="match status" value="1"/>
</dbReference>
<evidence type="ECO:0000313" key="4">
    <source>
        <dbReference type="EMBL" id="KAF7422871.1"/>
    </source>
</evidence>
<dbReference type="InterPro" id="IPR036236">
    <property type="entry name" value="Znf_C2H2_sf"/>
</dbReference>
<evidence type="ECO:0000256" key="1">
    <source>
        <dbReference type="PROSITE-ProRule" id="PRU00042"/>
    </source>
</evidence>
<name>A0A8H6ZNW2_PLEOS</name>
<dbReference type="VEuPathDB" id="FungiDB:PC9H_011035"/>
<protein>
    <recommendedName>
        <fullName evidence="3">C2H2-type domain-containing protein</fullName>
    </recommendedName>
</protein>
<dbReference type="InterPro" id="IPR041078">
    <property type="entry name" value="Plavaka"/>
</dbReference>
<dbReference type="GeneID" id="59380853"/>
<gene>
    <name evidence="4" type="ORF">PC9H_011035</name>
</gene>
<organism evidence="4 5">
    <name type="scientific">Pleurotus ostreatus</name>
    <name type="common">Oyster mushroom</name>
    <name type="synonym">White-rot fungus</name>
    <dbReference type="NCBI Taxonomy" id="5322"/>
    <lineage>
        <taxon>Eukaryota</taxon>
        <taxon>Fungi</taxon>
        <taxon>Dikarya</taxon>
        <taxon>Basidiomycota</taxon>
        <taxon>Agaricomycotina</taxon>
        <taxon>Agaricomycetes</taxon>
        <taxon>Agaricomycetidae</taxon>
        <taxon>Agaricales</taxon>
        <taxon>Pleurotineae</taxon>
        <taxon>Pleurotaceae</taxon>
        <taxon>Pleurotus</taxon>
    </lineage>
</organism>
<keyword evidence="1" id="KW-0863">Zinc-finger</keyword>
<comment type="caution">
    <text evidence="4">The sequence shown here is derived from an EMBL/GenBank/DDBJ whole genome shotgun (WGS) entry which is preliminary data.</text>
</comment>
<feature type="region of interest" description="Disordered" evidence="2">
    <location>
        <begin position="42"/>
        <end position="121"/>
    </location>
</feature>
<dbReference type="InterPro" id="IPR013087">
    <property type="entry name" value="Znf_C2H2_type"/>
</dbReference>
<dbReference type="Proteomes" id="UP000623687">
    <property type="component" value="Unassembled WGS sequence"/>
</dbReference>
<feature type="domain" description="C2H2-type" evidence="3">
    <location>
        <begin position="20"/>
        <end position="53"/>
    </location>
</feature>
<dbReference type="GO" id="GO:0008270">
    <property type="term" value="F:zinc ion binding"/>
    <property type="evidence" value="ECO:0007669"/>
    <property type="project" value="UniProtKB-KW"/>
</dbReference>
<evidence type="ECO:0000313" key="5">
    <source>
        <dbReference type="Proteomes" id="UP000623687"/>
    </source>
</evidence>
<proteinExistence type="predicted"/>
<dbReference type="Pfam" id="PF18759">
    <property type="entry name" value="Plavaka"/>
    <property type="match status" value="1"/>
</dbReference>
<keyword evidence="5" id="KW-1185">Reference proteome</keyword>
<sequence length="465" mass="52276">MASPAHRTAGLRRNRAPKVIPCSIEGCSKFFRSQSGLTQHLSWHAKQHAEEQPNHFPFSPTHAPEPIYNDNDTSDFSLDDTIFSDEDNRSNSFLDLESRSTDPDPDSASSAADSEEDVEIETDAETAFNAGASKHFHPIINGAPCTAKGAFLPPNASPQPRNIRPDDDWTPFESRSAFETADLLFRRVQMRQERIDDLMNIWNQTGSAPFANHKAMLATIDSSPLGGVPWQSISIFYQGAKPATDIPQWMDDENTVWFRDPRELVKNIVDNPDFEGEFDYAAYREYDDSDERRYKDFMSGDWAWRQSDIIAKDPKTKGAVFVPVILGSDKTTVSVATGQNEYYPLYLSIGNIHNTTCRAHRDGVVLVGFLAIPKTDKEHANSTAFRKFRRQLFHSSLSYILQSLRPGMTTPEVLRFPDGHFRHTIFGLGPQMYVSSRRPRCGSPSPNSGSFRCHCTESRAWSGLG</sequence>
<accession>A0A8H6ZNW2</accession>
<reference evidence="4" key="1">
    <citation type="submission" date="2019-07" db="EMBL/GenBank/DDBJ databases">
        <authorList>
            <person name="Palmer J.M."/>
        </authorList>
    </citation>
    <scope>NUCLEOTIDE SEQUENCE</scope>
    <source>
        <strain evidence="4">PC9</strain>
    </source>
</reference>
<dbReference type="RefSeq" id="XP_036627903.1">
    <property type="nucleotide sequence ID" value="XM_036780520.1"/>
</dbReference>
<keyword evidence="1" id="KW-0862">Zinc</keyword>
<dbReference type="PROSITE" id="PS00028">
    <property type="entry name" value="ZINC_FINGER_C2H2_1"/>
    <property type="match status" value="1"/>
</dbReference>
<evidence type="ECO:0000259" key="3">
    <source>
        <dbReference type="PROSITE" id="PS50157"/>
    </source>
</evidence>
<keyword evidence="1" id="KW-0479">Metal-binding</keyword>
<dbReference type="OrthoDB" id="3199698at2759"/>